<evidence type="ECO:0000313" key="4">
    <source>
        <dbReference type="Proteomes" id="UP000708208"/>
    </source>
</evidence>
<evidence type="ECO:0000256" key="1">
    <source>
        <dbReference type="SAM" id="MobiDB-lite"/>
    </source>
</evidence>
<reference evidence="2" key="1">
    <citation type="submission" date="2021-06" db="EMBL/GenBank/DDBJ databases">
        <authorList>
            <person name="Hodson N. C."/>
            <person name="Mongue J. A."/>
            <person name="Jaron S. K."/>
        </authorList>
    </citation>
    <scope>NUCLEOTIDE SEQUENCE</scope>
</reference>
<proteinExistence type="predicted"/>
<feature type="non-terminal residue" evidence="2">
    <location>
        <position position="1"/>
    </location>
</feature>
<keyword evidence="4" id="KW-1185">Reference proteome</keyword>
<dbReference type="EMBL" id="CAJVCH010138002">
    <property type="protein sequence ID" value="CAG7726620.1"/>
    <property type="molecule type" value="Genomic_DNA"/>
</dbReference>
<dbReference type="Proteomes" id="UP000708208">
    <property type="component" value="Unassembled WGS sequence"/>
</dbReference>
<evidence type="ECO:0000313" key="2">
    <source>
        <dbReference type="EMBL" id="CAG7723261.1"/>
    </source>
</evidence>
<comment type="caution">
    <text evidence="2">The sequence shown here is derived from an EMBL/GenBank/DDBJ whole genome shotgun (WGS) entry which is preliminary data.</text>
</comment>
<name>A0A8J2JS68_9HEXA</name>
<protein>
    <submittedName>
        <fullName evidence="2">Uncharacterized protein</fullName>
    </submittedName>
</protein>
<dbReference type="EMBL" id="CAJVCH010097178">
    <property type="protein sequence ID" value="CAG7723261.1"/>
    <property type="molecule type" value="Genomic_DNA"/>
</dbReference>
<gene>
    <name evidence="2" type="ORF">AFUS01_LOCUS12358</name>
    <name evidence="3" type="ORF">AFUS01_LOCUS15527</name>
</gene>
<feature type="compositionally biased region" description="Polar residues" evidence="1">
    <location>
        <begin position="7"/>
        <end position="20"/>
    </location>
</feature>
<evidence type="ECO:0000313" key="3">
    <source>
        <dbReference type="EMBL" id="CAG7726620.1"/>
    </source>
</evidence>
<accession>A0A8J2JS68</accession>
<dbReference type="AlphaFoldDB" id="A0A8J2JS68"/>
<organism evidence="2 4">
    <name type="scientific">Allacma fusca</name>
    <dbReference type="NCBI Taxonomy" id="39272"/>
    <lineage>
        <taxon>Eukaryota</taxon>
        <taxon>Metazoa</taxon>
        <taxon>Ecdysozoa</taxon>
        <taxon>Arthropoda</taxon>
        <taxon>Hexapoda</taxon>
        <taxon>Collembola</taxon>
        <taxon>Symphypleona</taxon>
        <taxon>Sminthuridae</taxon>
        <taxon>Allacma</taxon>
    </lineage>
</organism>
<feature type="region of interest" description="Disordered" evidence="1">
    <location>
        <begin position="1"/>
        <end position="20"/>
    </location>
</feature>
<sequence>MKPGFRSNISKKINMNSRIS</sequence>